<dbReference type="HOGENOM" id="CLU_1129345_0_0_1"/>
<dbReference type="VEuPathDB" id="MicrosporidiaDB:NAPIS_ORF02353"/>
<evidence type="ECO:0000313" key="2">
    <source>
        <dbReference type="Proteomes" id="UP000053780"/>
    </source>
</evidence>
<name>T0L6D0_9MICR</name>
<accession>T0L6D0</accession>
<gene>
    <name evidence="1" type="ORF">NAPIS_ORF02353</name>
</gene>
<evidence type="ECO:0000313" key="1">
    <source>
        <dbReference type="EMBL" id="EQB60069.1"/>
    </source>
</evidence>
<dbReference type="Proteomes" id="UP000053780">
    <property type="component" value="Unassembled WGS sequence"/>
</dbReference>
<keyword evidence="2" id="KW-1185">Reference proteome</keyword>
<dbReference type="EMBL" id="KE647332">
    <property type="protein sequence ID" value="EQB60069.1"/>
    <property type="molecule type" value="Genomic_DNA"/>
</dbReference>
<sequence length="246" mass="29909">MIIFTFLYNLNILNLSIIKTKSHELELKILKYQDLLKSSTYNVKLSNENLESQLNTKYSELCEIIFNEFLKEIKKSIKFHFGKLESGIENYIKSVDLEKEKYYKIILINSLKILRKEWLEFEYEFKQNLIFYLMKCNSKINVVKITENKNYTLDFRLYYKKKFSNLEITKSRINYIFKFYKNSLICFINKYNKNITLHLKNQIFIKNIVKSKLSIDFTNDTFIMMYINLTKIFDKYECLLWNILKN</sequence>
<reference evidence="1 2" key="1">
    <citation type="journal article" date="2013" name="BMC Genomics">
        <title>Genome sequencing and comparative genomics of honey bee microsporidia, Nosema apis reveal novel insights into host-parasite interactions.</title>
        <authorList>
            <person name="Chen Yp."/>
            <person name="Pettis J.S."/>
            <person name="Zhao Y."/>
            <person name="Liu X."/>
            <person name="Tallon L.J."/>
            <person name="Sadzewicz L.D."/>
            <person name="Li R."/>
            <person name="Zheng H."/>
            <person name="Huang S."/>
            <person name="Zhang X."/>
            <person name="Hamilton M.C."/>
            <person name="Pernal S.F."/>
            <person name="Melathopoulos A.P."/>
            <person name="Yan X."/>
            <person name="Evans J.D."/>
        </authorList>
    </citation>
    <scope>NUCLEOTIDE SEQUENCE [LARGE SCALE GENOMIC DNA]</scope>
    <source>
        <strain evidence="1 2">BRL 01</strain>
    </source>
</reference>
<dbReference type="AlphaFoldDB" id="T0L6D0"/>
<organism evidence="1 2">
    <name type="scientific">Vairimorpha apis BRL 01</name>
    <dbReference type="NCBI Taxonomy" id="1037528"/>
    <lineage>
        <taxon>Eukaryota</taxon>
        <taxon>Fungi</taxon>
        <taxon>Fungi incertae sedis</taxon>
        <taxon>Microsporidia</taxon>
        <taxon>Nosematidae</taxon>
        <taxon>Vairimorpha</taxon>
    </lineage>
</organism>
<protein>
    <submittedName>
        <fullName evidence="1">Uncharacterized protein</fullName>
    </submittedName>
</protein>
<proteinExistence type="predicted"/>